<dbReference type="InterPro" id="IPR001180">
    <property type="entry name" value="CNH_dom"/>
</dbReference>
<feature type="compositionally biased region" description="Basic and acidic residues" evidence="3">
    <location>
        <begin position="1"/>
        <end position="22"/>
    </location>
</feature>
<dbReference type="SMART" id="SM00036">
    <property type="entry name" value="CNH"/>
    <property type="match status" value="1"/>
</dbReference>
<dbReference type="SMART" id="SM00325">
    <property type="entry name" value="RhoGEF"/>
    <property type="match status" value="1"/>
</dbReference>
<evidence type="ECO:0000256" key="3">
    <source>
        <dbReference type="SAM" id="MobiDB-lite"/>
    </source>
</evidence>
<protein>
    <submittedName>
        <fullName evidence="6">CYFA0S32e00628g1_1</fullName>
    </submittedName>
</protein>
<evidence type="ECO:0000256" key="1">
    <source>
        <dbReference type="ARBA" id="ARBA00022553"/>
    </source>
</evidence>
<dbReference type="Gene3D" id="2.30.29.30">
    <property type="entry name" value="Pleckstrin-homology domain (PH domain)/Phosphotyrosine-binding domain (PTB)"/>
    <property type="match status" value="1"/>
</dbReference>
<dbReference type="InterPro" id="IPR000219">
    <property type="entry name" value="DH_dom"/>
</dbReference>
<sequence>MSFTRDELFNDIFGERRPDESPSKNNIGSGTSNSSSHQSLPKVDNDFAFDNTKLSDKESASTGRTLDPARNGQVSQTSSPLLNPSSSFTFPSVPSSASVPASVSTSSVPQLQKQQQQQHPYRPVVDQSHLNHQHHPHPPAHHHQEQPQQRAYSLQSQPQTRPVVQHQHSSQQPVQTQYPPHFHTHNSQQPLSRKPPPQSPLDANPQLPVPQQQPSSQPFPNQAQHHQQRPHQQGPPPQQIHPQQRQQLQSQYQRQQQMPPHGAPVGVPPQQLQQPFNPSPPVPAPQQKISHPDQYQQQAVPPHLMNSINPTKIDVQKQRLQPITTDISNKTNVQRASYQQSSNAGKTSSLQQRSPILQQGMNFFSRSGPRNVTSPTINSNGTWSSGPLGSSQRPPPSPNRSMSLNSQSLRSFRSSDNLQSHGANYSNNINTNNSFKTSRGRVIPQKFDMSNQSTTGLGLKTRSFSSISKNRRVSSTASLSSQRVSSSNSLASRTIVTTASRPPKVYPAILSRVAILFRKIIILSQHNKDGLEYRDSFTGSEAVDAIAFIIRTTDRNLALLLGRALDAQKFFHDVTYEHRLRDSMNEVYQFDEVYVGATTESGIERSASFSSDTQSTLVGSEHVSGVNASATAPGPAATNIKVNGVFTLLTECYSPTCTRDALCYSIACPRRLEQQARLNMKPQGGLKRNESHASLHDEEEKKQLWSHTVPKQLLDSLDKKEVKRQELIYEVVSTERTFLRNLEYLRDYWIRPLRESNIIPLAEREKFIRTVFFNVIDILNVATRFRDALVKRQQLKPVVENIGDIFLEFIPYFEPFVSYNAGQCFAKYELERQKAANPLFKRFIEETERLPESNRLNISSYLSQATTRTVRYNLLLKDIIKNTKEDSFDLPDLKKASDQILKLLERINIKVGKAEDRHALILLKQRLVFRPGEYVDLKLGAENRKILYTAPLKRKNQDKDNQGDIHVYLLDHVLLFVRVKVINKREQHKVFQRPIPLPLLYVSPTEEMPSLRPLMKRAGSYAQVLGHATSIGDASKNPISFAYVGRRGYELTLYGATNSAQESLISVIEQQQNKLRETNDIFTLTPLAERFFDISNRINCLVPYDGGRKLLYGTDSGVFTSEVRTKNGERIVSKPQKVISKMNVTQLEVLEEYQTLLALADKKLYAWPLEILITQDKKQSSKEIMSHVSFFKVGVCGGKMLVCAAKSDLIRVFEPSDPFSKKMSKKKFKNETREFHFSSEPVSISFLKTRLIVGCTKGFEIVSLSDGKIEAILDPADTSLDFITNREGLKPLAIHRISSNFLLSYSDFSFFINKNGWRTRSDWMINWEGIPQSFALWYPHLLAFESNFIEIRHVESGELLRVILGENIRLLHMGSQEILYAYEDERGYDVVASLDFWDKTAAKKSGKLTEIKEVDEKKMS</sequence>
<feature type="compositionally biased region" description="Polar residues" evidence="3">
    <location>
        <begin position="407"/>
        <end position="423"/>
    </location>
</feature>
<dbReference type="PROSITE" id="PS50010">
    <property type="entry name" value="DH_2"/>
    <property type="match status" value="1"/>
</dbReference>
<dbReference type="SUPFAM" id="SSF46785">
    <property type="entry name" value="Winged helix' DNA-binding domain"/>
    <property type="match status" value="1"/>
</dbReference>
<dbReference type="GO" id="GO:0005085">
    <property type="term" value="F:guanyl-nucleotide exchange factor activity"/>
    <property type="evidence" value="ECO:0007669"/>
    <property type="project" value="UniProtKB-KW"/>
</dbReference>
<evidence type="ECO:0000259" key="5">
    <source>
        <dbReference type="PROSITE" id="PS50219"/>
    </source>
</evidence>
<dbReference type="PANTHER" id="PTHR46572">
    <property type="entry name" value="RHO1 GDP-GTP EXCHANGE PROTEIN 1-RELATED"/>
    <property type="match status" value="1"/>
</dbReference>
<feature type="compositionally biased region" description="Polar residues" evidence="3">
    <location>
        <begin position="287"/>
        <end position="298"/>
    </location>
</feature>
<feature type="region of interest" description="Disordered" evidence="3">
    <location>
        <begin position="679"/>
        <end position="703"/>
    </location>
</feature>
<dbReference type="SUPFAM" id="SSF48065">
    <property type="entry name" value="DBL homology domain (DH-domain)"/>
    <property type="match status" value="1"/>
</dbReference>
<dbReference type="VEuPathDB" id="FungiDB:BON22_5238"/>
<keyword evidence="1" id="KW-0597">Phosphoprotein</keyword>
<dbReference type="InterPro" id="IPR036390">
    <property type="entry name" value="WH_DNA-bd_sf"/>
</dbReference>
<feature type="compositionally biased region" description="Polar residues" evidence="3">
    <location>
        <begin position="72"/>
        <end position="83"/>
    </location>
</feature>
<feature type="domain" description="DH" evidence="4">
    <location>
        <begin position="723"/>
        <end position="910"/>
    </location>
</feature>
<dbReference type="InterPro" id="IPR052233">
    <property type="entry name" value="Rho-type_GEFs"/>
</dbReference>
<feature type="compositionally biased region" description="Low complexity" evidence="3">
    <location>
        <begin position="424"/>
        <end position="433"/>
    </location>
</feature>
<feature type="compositionally biased region" description="Low complexity" evidence="3">
    <location>
        <begin position="84"/>
        <end position="118"/>
    </location>
</feature>
<feature type="region of interest" description="Disordered" evidence="3">
    <location>
        <begin position="1"/>
        <end position="298"/>
    </location>
</feature>
<dbReference type="OrthoDB" id="2272012at2759"/>
<dbReference type="Gene3D" id="1.10.10.10">
    <property type="entry name" value="Winged helix-like DNA-binding domain superfamily/Winged helix DNA-binding domain"/>
    <property type="match status" value="1"/>
</dbReference>
<dbReference type="Gene3D" id="1.20.900.10">
    <property type="entry name" value="Dbl homology (DH) domain"/>
    <property type="match status" value="1"/>
</dbReference>
<name>A0A061BKC9_CYBFA</name>
<dbReference type="Pfam" id="PF00610">
    <property type="entry name" value="DEP"/>
    <property type="match status" value="1"/>
</dbReference>
<dbReference type="PhylomeDB" id="A0A061BKC9"/>
<feature type="compositionally biased region" description="Basic residues" evidence="3">
    <location>
        <begin position="131"/>
        <end position="141"/>
    </location>
</feature>
<dbReference type="GO" id="GO:0035556">
    <property type="term" value="P:intracellular signal transduction"/>
    <property type="evidence" value="ECO:0007669"/>
    <property type="project" value="InterPro"/>
</dbReference>
<reference evidence="6" key="1">
    <citation type="journal article" date="2014" name="Genome Announc.">
        <title>Genome sequence of the yeast Cyberlindnera fabianii (Hansenula fabianii).</title>
        <authorList>
            <person name="Freel K.C."/>
            <person name="Sarilar V."/>
            <person name="Neuveglise C."/>
            <person name="Devillers H."/>
            <person name="Friedrich A."/>
            <person name="Schacherer J."/>
        </authorList>
    </citation>
    <scope>NUCLEOTIDE SEQUENCE</scope>
    <source>
        <strain evidence="6">YJS4271</strain>
    </source>
</reference>
<feature type="compositionally biased region" description="Low complexity" evidence="3">
    <location>
        <begin position="162"/>
        <end position="175"/>
    </location>
</feature>
<dbReference type="Pfam" id="PF00621">
    <property type="entry name" value="RhoGEF"/>
    <property type="match status" value="1"/>
</dbReference>
<feature type="domain" description="CNH" evidence="5">
    <location>
        <begin position="1095"/>
        <end position="1378"/>
    </location>
</feature>
<feature type="compositionally biased region" description="Polar residues" evidence="3">
    <location>
        <begin position="323"/>
        <end position="389"/>
    </location>
</feature>
<dbReference type="PANTHER" id="PTHR46572:SF2">
    <property type="entry name" value="RHO1 GDP-GTP EXCHANGE PROTEIN 1-RELATED"/>
    <property type="match status" value="1"/>
</dbReference>
<feature type="compositionally biased region" description="Low complexity" evidence="3">
    <location>
        <begin position="23"/>
        <end position="39"/>
    </location>
</feature>
<dbReference type="InterPro" id="IPR036388">
    <property type="entry name" value="WH-like_DNA-bd_sf"/>
</dbReference>
<dbReference type="SMART" id="SM00049">
    <property type="entry name" value="DEP"/>
    <property type="match status" value="1"/>
</dbReference>
<organism evidence="6">
    <name type="scientific">Cyberlindnera fabianii</name>
    <name type="common">Yeast</name>
    <name type="synonym">Hansenula fabianii</name>
    <dbReference type="NCBI Taxonomy" id="36022"/>
    <lineage>
        <taxon>Eukaryota</taxon>
        <taxon>Fungi</taxon>
        <taxon>Dikarya</taxon>
        <taxon>Ascomycota</taxon>
        <taxon>Saccharomycotina</taxon>
        <taxon>Saccharomycetes</taxon>
        <taxon>Phaffomycetales</taxon>
        <taxon>Phaffomycetaceae</taxon>
        <taxon>Cyberlindnera</taxon>
    </lineage>
</organism>
<evidence type="ECO:0000256" key="2">
    <source>
        <dbReference type="ARBA" id="ARBA00022658"/>
    </source>
</evidence>
<dbReference type="InterPro" id="IPR035899">
    <property type="entry name" value="DBL_dom_sf"/>
</dbReference>
<feature type="compositionally biased region" description="Polar residues" evidence="3">
    <location>
        <begin position="150"/>
        <end position="160"/>
    </location>
</feature>
<dbReference type="InterPro" id="IPR011993">
    <property type="entry name" value="PH-like_dom_sf"/>
</dbReference>
<dbReference type="Pfam" id="PF00780">
    <property type="entry name" value="CNH"/>
    <property type="match status" value="1"/>
</dbReference>
<keyword evidence="2" id="KW-0344">Guanine-nucleotide releasing factor</keyword>
<feature type="region of interest" description="Disordered" evidence="3">
    <location>
        <begin position="323"/>
        <end position="436"/>
    </location>
</feature>
<evidence type="ECO:0000313" key="6">
    <source>
        <dbReference type="EMBL" id="CDR47466.1"/>
    </source>
</evidence>
<feature type="compositionally biased region" description="Low complexity" evidence="3">
    <location>
        <begin position="240"/>
        <end position="275"/>
    </location>
</feature>
<gene>
    <name evidence="6" type="ORF">CYFA0S_32e00628g</name>
</gene>
<dbReference type="EMBL" id="LK052917">
    <property type="protein sequence ID" value="CDR47466.1"/>
    <property type="molecule type" value="Genomic_DNA"/>
</dbReference>
<feature type="compositionally biased region" description="Basic and acidic residues" evidence="3">
    <location>
        <begin position="687"/>
        <end position="703"/>
    </location>
</feature>
<feature type="compositionally biased region" description="Low complexity" evidence="3">
    <location>
        <begin position="203"/>
        <end position="225"/>
    </location>
</feature>
<dbReference type="InterPro" id="IPR041675">
    <property type="entry name" value="PH_5"/>
</dbReference>
<evidence type="ECO:0000259" key="4">
    <source>
        <dbReference type="PROSITE" id="PS50010"/>
    </source>
</evidence>
<accession>A0A061BKC9</accession>
<dbReference type="InterPro" id="IPR000591">
    <property type="entry name" value="DEP_dom"/>
</dbReference>
<dbReference type="CDD" id="cd04435">
    <property type="entry name" value="DEP_fRom2"/>
    <property type="match status" value="1"/>
</dbReference>
<dbReference type="CDD" id="cd00160">
    <property type="entry name" value="RhoGEF"/>
    <property type="match status" value="1"/>
</dbReference>
<dbReference type="Pfam" id="PF15405">
    <property type="entry name" value="PH_5"/>
    <property type="match status" value="1"/>
</dbReference>
<dbReference type="PROSITE" id="PS50219">
    <property type="entry name" value="CNH"/>
    <property type="match status" value="1"/>
</dbReference>
<proteinExistence type="predicted"/>